<name>R7WAV2_AEGTA</name>
<dbReference type="Pfam" id="PF02319">
    <property type="entry name" value="WHD_E2F_TDP"/>
    <property type="match status" value="1"/>
</dbReference>
<evidence type="ECO:0000256" key="1">
    <source>
        <dbReference type="ARBA" id="ARBA00010940"/>
    </source>
</evidence>
<dbReference type="CDD" id="cd14660">
    <property type="entry name" value="E2F_DD"/>
    <property type="match status" value="1"/>
</dbReference>
<dbReference type="GO" id="GO:0046983">
    <property type="term" value="F:protein dimerization activity"/>
    <property type="evidence" value="ECO:0007669"/>
    <property type="project" value="InterPro"/>
</dbReference>
<dbReference type="Gene3D" id="1.10.10.10">
    <property type="entry name" value="Winged helix-like DNA-binding domain superfamily/Winged helix DNA-binding domain"/>
    <property type="match status" value="1"/>
</dbReference>
<organism evidence="9">
    <name type="scientific">Aegilops tauschii</name>
    <name type="common">Tausch's goatgrass</name>
    <name type="synonym">Aegilops squarrosa</name>
    <dbReference type="NCBI Taxonomy" id="37682"/>
    <lineage>
        <taxon>Eukaryota</taxon>
        <taxon>Viridiplantae</taxon>
        <taxon>Streptophyta</taxon>
        <taxon>Embryophyta</taxon>
        <taxon>Tracheophyta</taxon>
        <taxon>Spermatophyta</taxon>
        <taxon>Magnoliopsida</taxon>
        <taxon>Liliopsida</taxon>
        <taxon>Poales</taxon>
        <taxon>Poaceae</taxon>
        <taxon>BOP clade</taxon>
        <taxon>Pooideae</taxon>
        <taxon>Triticodae</taxon>
        <taxon>Triticeae</taxon>
        <taxon>Triticinae</taxon>
        <taxon>Aegilops</taxon>
    </lineage>
</organism>
<dbReference type="Gene3D" id="6.10.250.540">
    <property type="match status" value="1"/>
</dbReference>
<dbReference type="Pfam" id="PF16421">
    <property type="entry name" value="E2F_CC-MB"/>
    <property type="match status" value="1"/>
</dbReference>
<evidence type="ECO:0000256" key="3">
    <source>
        <dbReference type="ARBA" id="ARBA00023125"/>
    </source>
</evidence>
<keyword evidence="3 6" id="KW-0238">DNA-binding</keyword>
<dbReference type="InterPro" id="IPR036390">
    <property type="entry name" value="WH_DNA-bd_sf"/>
</dbReference>
<evidence type="ECO:0000256" key="6">
    <source>
        <dbReference type="RuleBase" id="RU003796"/>
    </source>
</evidence>
<dbReference type="SUPFAM" id="SSF46785">
    <property type="entry name" value="Winged helix' DNA-binding domain"/>
    <property type="match status" value="1"/>
</dbReference>
<keyword evidence="2 6" id="KW-0805">Transcription regulation</keyword>
<dbReference type="SMART" id="SM01372">
    <property type="entry name" value="E2F_TDP"/>
    <property type="match status" value="1"/>
</dbReference>
<dbReference type="GO" id="GO:0000978">
    <property type="term" value="F:RNA polymerase II cis-regulatory region sequence-specific DNA binding"/>
    <property type="evidence" value="ECO:0007669"/>
    <property type="project" value="InterPro"/>
</dbReference>
<keyword evidence="5" id="KW-0131">Cell cycle</keyword>
<dbReference type="GO" id="GO:0000981">
    <property type="term" value="F:DNA-binding transcription factor activity, RNA polymerase II-specific"/>
    <property type="evidence" value="ECO:0007669"/>
    <property type="project" value="TreeGrafter"/>
</dbReference>
<dbReference type="FunFam" id="1.10.10.10:FF:000008">
    <property type="entry name" value="E2F transcription factor 1"/>
    <property type="match status" value="1"/>
</dbReference>
<dbReference type="PANTHER" id="PTHR12081">
    <property type="entry name" value="TRANSCRIPTION FACTOR E2F"/>
    <property type="match status" value="1"/>
</dbReference>
<dbReference type="PANTHER" id="PTHR12081:SF18">
    <property type="entry name" value="TRANSCRIPTION FACTOR E2F2-RELATED"/>
    <property type="match status" value="1"/>
</dbReference>
<feature type="region of interest" description="Disordered" evidence="7">
    <location>
        <begin position="1"/>
        <end position="124"/>
    </location>
</feature>
<sequence>MAAAAGGTSSEGAARVLLQRYQPFGSPPGDSRQCGPADGGGSAEMTEAVVLRTPLKRKHNREDNEVTESNDWMMSPGYANATNSPIPTPPSGKGSKMSAKPKAAKGQKSCPQTPLFSGSPGNPATPVGGCRYDSSLGLLTKKFLNLLKGAPGGMVDLNNAAETLEVQKRRIYDITNVLEGIGLIEKKLKNNIRWKGIDDSRPGEVSDDMSILQGDIEALTLQEHSLDGQISEMRDKLRELTEDENNQKWLYVTEDDIKSLPCFQNQTLIAIKAPHGTTLEVPDPDEVNDYPQRRYRIVLRSTMGPIDVYLVSQFEEMSGMETPPRSAQTISMDYLENPRTPLATGSNKDVEMENVQQGLIMPPDAPTTQDIGGMMKIVPSELDTDADYWLLSDTGYSIPCYDVKPLDSLTRIQQMWSGKESTSTRRISWKLAHLGSKISRPLKWWIIPRALAEEDLKHGGKYHSHTWEFFVSCCGLSMADQFRTETREQRFQGGCCDVHTDGNLVPCQ</sequence>
<evidence type="ECO:0000256" key="2">
    <source>
        <dbReference type="ARBA" id="ARBA00023015"/>
    </source>
</evidence>
<dbReference type="AlphaFoldDB" id="R7WAV2"/>
<reference evidence="9" key="1">
    <citation type="submission" date="2015-06" db="UniProtKB">
        <authorList>
            <consortium name="EnsemblPlants"/>
        </authorList>
    </citation>
    <scope>IDENTIFICATION</scope>
</reference>
<dbReference type="InterPro" id="IPR032198">
    <property type="entry name" value="E2F_CC-MB"/>
</dbReference>
<keyword evidence="4 6" id="KW-0804">Transcription</keyword>
<feature type="compositionally biased region" description="Polar residues" evidence="7">
    <location>
        <begin position="109"/>
        <end position="122"/>
    </location>
</feature>
<accession>R7WAV2</accession>
<dbReference type="SUPFAM" id="SSF144074">
    <property type="entry name" value="E2F-DP heterodimerization region"/>
    <property type="match status" value="1"/>
</dbReference>
<dbReference type="InterPro" id="IPR036388">
    <property type="entry name" value="WH-like_DNA-bd_sf"/>
</dbReference>
<dbReference type="InterPro" id="IPR003316">
    <property type="entry name" value="E2F_WHTH_DNA-bd_dom"/>
</dbReference>
<feature type="compositionally biased region" description="Low complexity" evidence="7">
    <location>
        <begin position="1"/>
        <end position="14"/>
    </location>
</feature>
<evidence type="ECO:0000256" key="4">
    <source>
        <dbReference type="ARBA" id="ARBA00023163"/>
    </source>
</evidence>
<dbReference type="GO" id="GO:0090575">
    <property type="term" value="C:RNA polymerase II transcription regulator complex"/>
    <property type="evidence" value="ECO:0007669"/>
    <property type="project" value="TreeGrafter"/>
</dbReference>
<comment type="similarity">
    <text evidence="1 6">Belongs to the E2F/DP family.</text>
</comment>
<comment type="subcellular location">
    <subcellularLocation>
        <location evidence="6">Nucleus</location>
    </subcellularLocation>
</comment>
<evidence type="ECO:0000256" key="7">
    <source>
        <dbReference type="SAM" id="MobiDB-lite"/>
    </source>
</evidence>
<dbReference type="InterPro" id="IPR037241">
    <property type="entry name" value="E2F-DP_heterodim"/>
</dbReference>
<proteinExistence type="inferred from homology"/>
<feature type="domain" description="E2F/DP family winged-helix DNA-binding" evidence="8">
    <location>
        <begin position="131"/>
        <end position="196"/>
    </location>
</feature>
<keyword evidence="6" id="KW-0539">Nucleus</keyword>
<evidence type="ECO:0000256" key="5">
    <source>
        <dbReference type="ARBA" id="ARBA00023306"/>
    </source>
</evidence>
<protein>
    <submittedName>
        <fullName evidence="9">Transcription factor E2F3</fullName>
    </submittedName>
</protein>
<evidence type="ECO:0000313" key="9">
    <source>
        <dbReference type="EnsemblPlants" id="EMT19401"/>
    </source>
</evidence>
<dbReference type="InterPro" id="IPR015633">
    <property type="entry name" value="E2F"/>
</dbReference>
<dbReference type="EnsemblPlants" id="EMT19401">
    <property type="protein sequence ID" value="EMT19401"/>
    <property type="gene ID" value="F775_13418"/>
</dbReference>
<evidence type="ECO:0000259" key="8">
    <source>
        <dbReference type="SMART" id="SM01372"/>
    </source>
</evidence>